<keyword evidence="4" id="KW-1003">Cell membrane</keyword>
<dbReference type="PROSITE" id="PS50929">
    <property type="entry name" value="ABC_TM1F"/>
    <property type="match status" value="1"/>
</dbReference>
<dbReference type="InterPro" id="IPR039421">
    <property type="entry name" value="Type_1_exporter"/>
</dbReference>
<dbReference type="SUPFAM" id="SSF90123">
    <property type="entry name" value="ABC transporter transmembrane region"/>
    <property type="match status" value="1"/>
</dbReference>
<evidence type="ECO:0000256" key="5">
    <source>
        <dbReference type="ARBA" id="ARBA00022519"/>
    </source>
</evidence>
<organism evidence="16 17">
    <name type="scientific">Sinorhizobium meliloti CCNWSX0020</name>
    <dbReference type="NCBI Taxonomy" id="1107881"/>
    <lineage>
        <taxon>Bacteria</taxon>
        <taxon>Pseudomonadati</taxon>
        <taxon>Pseudomonadota</taxon>
        <taxon>Alphaproteobacteria</taxon>
        <taxon>Hyphomicrobiales</taxon>
        <taxon>Rhizobiaceae</taxon>
        <taxon>Sinorhizobium/Ensifer group</taxon>
        <taxon>Sinorhizobium</taxon>
    </lineage>
</organism>
<evidence type="ECO:0000256" key="3">
    <source>
        <dbReference type="ARBA" id="ARBA00022448"/>
    </source>
</evidence>
<dbReference type="Proteomes" id="UP000004038">
    <property type="component" value="Unassembled WGS sequence"/>
</dbReference>
<feature type="transmembrane region" description="Helical" evidence="13">
    <location>
        <begin position="86"/>
        <end position="107"/>
    </location>
</feature>
<evidence type="ECO:0000256" key="9">
    <source>
        <dbReference type="ARBA" id="ARBA00022840"/>
    </source>
</evidence>
<comment type="similarity">
    <text evidence="2">Belongs to the ABC transporter superfamily.</text>
</comment>
<keyword evidence="12 13" id="KW-0472">Membrane</keyword>
<keyword evidence="11 13" id="KW-1133">Transmembrane helix</keyword>
<evidence type="ECO:0000256" key="6">
    <source>
        <dbReference type="ARBA" id="ARBA00022597"/>
    </source>
</evidence>
<evidence type="ECO:0000256" key="12">
    <source>
        <dbReference type="ARBA" id="ARBA00023136"/>
    </source>
</evidence>
<dbReference type="EMBL" id="AGVV01000090">
    <property type="protein sequence ID" value="EHK74368.1"/>
    <property type="molecule type" value="Genomic_DNA"/>
</dbReference>
<dbReference type="InterPro" id="IPR011527">
    <property type="entry name" value="ABC1_TM_dom"/>
</dbReference>
<sequence length="616" mass="67253">MKIILAVGSRRNALPHRAVAAPIPIPERGETVSLFQVYARALQYLAVHKFRVGAIVIANIVLAAITIAEPILFGRIIDAISSQKDVAPMLLLWAGFGVFNTIAFVLVSREADRLAHGRRASLLTEAFGRIVSMPLSWHSQRGTSNALHTLLRACETLFGLWLEFMRQHLATAVALMLLIPTAFAMDVRLSLILVVLGAAYVMISKVVMSRTKEGQAAVEGHYHTVFSHVSDSISNVSVVHSYNRIEAETRELKKFTQRLLSAQYPVLDWWALASGLNRIASTISMMAILVIGTVLVQRGELGVGEVIAFIGFANLLIGRLDQMKAFATQIFEARAKLEDFFQLEDSVQDREEPADAGELKGVVGEVEFRDISFDFANSAQGVRNVSFKAKAGQTIAIVGPTGAGKTTLVNLLQRVHEPKHGQILIDGVDIATVTRKSLRRSIATVFQDAGLMNRSIGENIRLGREDASLDEVMAAAEAAAASDFIEDRLNGYDTVVGERGNRLSGGERQRVAIARAILKNAPILVLDEATSALDVETEARVKDAIDALRKDRTTFIIAHRLSTVREADLVIFMDQGRIVEMGGFHELSQSNGRFAALLRASGILTDEDVRKSLTAA</sequence>
<dbReference type="Gene3D" id="1.20.1560.10">
    <property type="entry name" value="ABC transporter type 1, transmembrane domain"/>
    <property type="match status" value="1"/>
</dbReference>
<dbReference type="Gene3D" id="3.40.50.300">
    <property type="entry name" value="P-loop containing nucleotide triphosphate hydrolases"/>
    <property type="match status" value="1"/>
</dbReference>
<dbReference type="InterPro" id="IPR017871">
    <property type="entry name" value="ABC_transporter-like_CS"/>
</dbReference>
<keyword evidence="3" id="KW-0813">Transport</keyword>
<reference evidence="16 17" key="1">
    <citation type="journal article" date="2012" name="J. Bacteriol.">
        <title>Draft Genome Sequence of Sinorhizobium meliloti CCNWSX0020, a Nitrogen-Fixing Symbiont with Copper Tolerance Capability Isolated from Lead-Zinc Mine Tailings.</title>
        <authorList>
            <person name="Li Z."/>
            <person name="Ma Z."/>
            <person name="Hao X."/>
            <person name="Wei G."/>
        </authorList>
    </citation>
    <scope>NUCLEOTIDE SEQUENCE [LARGE SCALE GENOMIC DNA]</scope>
    <source>
        <strain evidence="16 17">CCNWSX0020</strain>
    </source>
</reference>
<evidence type="ECO:0000256" key="8">
    <source>
        <dbReference type="ARBA" id="ARBA00022741"/>
    </source>
</evidence>
<dbReference type="NCBIfam" id="TIGR01192">
    <property type="entry name" value="chvA"/>
    <property type="match status" value="1"/>
</dbReference>
<evidence type="ECO:0000313" key="17">
    <source>
        <dbReference type="Proteomes" id="UP000004038"/>
    </source>
</evidence>
<proteinExistence type="inferred from homology"/>
<dbReference type="SUPFAM" id="SSF52540">
    <property type="entry name" value="P-loop containing nucleoside triphosphate hydrolases"/>
    <property type="match status" value="1"/>
</dbReference>
<evidence type="ECO:0000259" key="14">
    <source>
        <dbReference type="PROSITE" id="PS50893"/>
    </source>
</evidence>
<evidence type="ECO:0000256" key="11">
    <source>
        <dbReference type="ARBA" id="ARBA00022989"/>
    </source>
</evidence>
<feature type="domain" description="ABC transporter" evidence="14">
    <location>
        <begin position="366"/>
        <end position="600"/>
    </location>
</feature>
<keyword evidence="6" id="KW-0762">Sugar transport</keyword>
<evidence type="ECO:0000256" key="1">
    <source>
        <dbReference type="ARBA" id="ARBA00004651"/>
    </source>
</evidence>
<dbReference type="PANTHER" id="PTHR43394:SF1">
    <property type="entry name" value="ATP-BINDING CASSETTE SUB-FAMILY B MEMBER 10, MITOCHONDRIAL"/>
    <property type="match status" value="1"/>
</dbReference>
<dbReference type="AlphaFoldDB" id="H0G8L1"/>
<dbReference type="PATRIC" id="fig|1107881.3.peg.5929"/>
<feature type="transmembrane region" description="Helical" evidence="13">
    <location>
        <begin position="279"/>
        <end position="296"/>
    </location>
</feature>
<dbReference type="GO" id="GO:0015441">
    <property type="term" value="F:ABC-type beta-glucan transporter activity"/>
    <property type="evidence" value="ECO:0007669"/>
    <property type="project" value="InterPro"/>
</dbReference>
<dbReference type="NCBIfam" id="NF010178">
    <property type="entry name" value="PRK13657.1"/>
    <property type="match status" value="1"/>
</dbReference>
<evidence type="ECO:0000256" key="7">
    <source>
        <dbReference type="ARBA" id="ARBA00022692"/>
    </source>
</evidence>
<protein>
    <submittedName>
        <fullName evidence="16">Cyclic beta-1,2-glucan ABC transporter</fullName>
    </submittedName>
</protein>
<feature type="domain" description="ABC transmembrane type-1" evidence="15">
    <location>
        <begin position="54"/>
        <end position="323"/>
    </location>
</feature>
<feature type="transmembrane region" description="Helical" evidence="13">
    <location>
        <begin position="169"/>
        <end position="202"/>
    </location>
</feature>
<feature type="transmembrane region" description="Helical" evidence="13">
    <location>
        <begin position="302"/>
        <end position="320"/>
    </location>
</feature>
<evidence type="ECO:0000256" key="4">
    <source>
        <dbReference type="ARBA" id="ARBA00022475"/>
    </source>
</evidence>
<evidence type="ECO:0000256" key="2">
    <source>
        <dbReference type="ARBA" id="ARBA00005417"/>
    </source>
</evidence>
<keyword evidence="5" id="KW-0997">Cell inner membrane</keyword>
<keyword evidence="10" id="KW-1278">Translocase</keyword>
<dbReference type="InterPro" id="IPR027417">
    <property type="entry name" value="P-loop_NTPase"/>
</dbReference>
<dbReference type="PROSITE" id="PS50893">
    <property type="entry name" value="ABC_TRANSPORTER_2"/>
    <property type="match status" value="1"/>
</dbReference>
<dbReference type="InterPro" id="IPR036640">
    <property type="entry name" value="ABC1_TM_sf"/>
</dbReference>
<evidence type="ECO:0000256" key="13">
    <source>
        <dbReference type="SAM" id="Phobius"/>
    </source>
</evidence>
<keyword evidence="9" id="KW-0067">ATP-binding</keyword>
<dbReference type="GO" id="GO:0005524">
    <property type="term" value="F:ATP binding"/>
    <property type="evidence" value="ECO:0007669"/>
    <property type="project" value="UniProtKB-KW"/>
</dbReference>
<dbReference type="PROSITE" id="PS00211">
    <property type="entry name" value="ABC_TRANSPORTER_1"/>
    <property type="match status" value="1"/>
</dbReference>
<evidence type="ECO:0000256" key="10">
    <source>
        <dbReference type="ARBA" id="ARBA00022967"/>
    </source>
</evidence>
<dbReference type="SMART" id="SM00382">
    <property type="entry name" value="AAA"/>
    <property type="match status" value="1"/>
</dbReference>
<dbReference type="GO" id="GO:0005886">
    <property type="term" value="C:plasma membrane"/>
    <property type="evidence" value="ECO:0007669"/>
    <property type="project" value="UniProtKB-SubCell"/>
</dbReference>
<dbReference type="GO" id="GO:0015421">
    <property type="term" value="F:ABC-type oligopeptide transporter activity"/>
    <property type="evidence" value="ECO:0007669"/>
    <property type="project" value="TreeGrafter"/>
</dbReference>
<dbReference type="Pfam" id="PF00664">
    <property type="entry name" value="ABC_membrane"/>
    <property type="match status" value="1"/>
</dbReference>
<accession>H0G8L1</accession>
<dbReference type="GO" id="GO:0016887">
    <property type="term" value="F:ATP hydrolysis activity"/>
    <property type="evidence" value="ECO:0007669"/>
    <property type="project" value="InterPro"/>
</dbReference>
<evidence type="ECO:0000259" key="15">
    <source>
        <dbReference type="PROSITE" id="PS50929"/>
    </source>
</evidence>
<dbReference type="CDD" id="cd18562">
    <property type="entry name" value="ABC_6TM_NdvA_beta-glucan_exporter_like"/>
    <property type="match status" value="1"/>
</dbReference>
<evidence type="ECO:0000313" key="16">
    <source>
        <dbReference type="EMBL" id="EHK74368.1"/>
    </source>
</evidence>
<comment type="subcellular location">
    <subcellularLocation>
        <location evidence="1">Cell membrane</location>
        <topology evidence="1">Multi-pass membrane protein</topology>
    </subcellularLocation>
</comment>
<name>H0G8L1_RHIML</name>
<dbReference type="InterPro" id="IPR005896">
    <property type="entry name" value="NdvA"/>
</dbReference>
<keyword evidence="8" id="KW-0547">Nucleotide-binding</keyword>
<feature type="transmembrane region" description="Helical" evidence="13">
    <location>
        <begin position="52"/>
        <end position="74"/>
    </location>
</feature>
<keyword evidence="7 13" id="KW-0812">Transmembrane</keyword>
<dbReference type="InterPro" id="IPR003593">
    <property type="entry name" value="AAA+_ATPase"/>
</dbReference>
<dbReference type="CDD" id="cd03254">
    <property type="entry name" value="ABCC_Glucan_exporter_like"/>
    <property type="match status" value="1"/>
</dbReference>
<gene>
    <name evidence="16" type="ORF">SM0020_29260</name>
</gene>
<dbReference type="InterPro" id="IPR003439">
    <property type="entry name" value="ABC_transporter-like_ATP-bd"/>
</dbReference>
<dbReference type="FunFam" id="3.40.50.300:FF:000221">
    <property type="entry name" value="Multidrug ABC transporter ATP-binding protein"/>
    <property type="match status" value="1"/>
</dbReference>
<dbReference type="PANTHER" id="PTHR43394">
    <property type="entry name" value="ATP-DEPENDENT PERMEASE MDL1, MITOCHONDRIAL"/>
    <property type="match status" value="1"/>
</dbReference>
<dbReference type="Pfam" id="PF00005">
    <property type="entry name" value="ABC_tran"/>
    <property type="match status" value="1"/>
</dbReference>